<keyword evidence="1" id="KW-0812">Transmembrane</keyword>
<gene>
    <name evidence="2" type="ORF">SLAVMIC_00707</name>
</gene>
<name>A0A8D9CCM7_9VIRU</name>
<keyword evidence="1" id="KW-0472">Membrane</keyword>
<feature type="transmembrane region" description="Helical" evidence="1">
    <location>
        <begin position="6"/>
        <end position="25"/>
    </location>
</feature>
<keyword evidence="1" id="KW-1133">Transmembrane helix</keyword>
<evidence type="ECO:0000313" key="2">
    <source>
        <dbReference type="EMBL" id="CAG7581167.1"/>
    </source>
</evidence>
<dbReference type="EMBL" id="OU342829">
    <property type="protein sequence ID" value="CAG7581167.1"/>
    <property type="molecule type" value="Genomic_DNA"/>
</dbReference>
<protein>
    <submittedName>
        <fullName evidence="2">Uncharacterized protein</fullName>
    </submittedName>
</protein>
<sequence>MITVSTITISVLMFLFIILFIREHIKRKKLKDSYKDIKKKHSISNKRNIELSTMFLSERALCTLNLTHGKTHQFKITYEVEIVEMTKKSAKVNVINYQTDDTKMGDPKYKKILVDYLDGDWVDLDKMEYVIDSDAIKRDIRLSQLLDKDT</sequence>
<reference evidence="2" key="1">
    <citation type="submission" date="2021-06" db="EMBL/GenBank/DDBJ databases">
        <authorList>
            <person name="Gannon L."/>
            <person name="Redgwell R T."/>
            <person name="Michniewski S."/>
            <person name="Harrison D C."/>
            <person name="Millard A."/>
        </authorList>
    </citation>
    <scope>NUCLEOTIDE SEQUENCE</scope>
</reference>
<proteinExistence type="predicted"/>
<evidence type="ECO:0000256" key="1">
    <source>
        <dbReference type="SAM" id="Phobius"/>
    </source>
</evidence>
<organism evidence="2">
    <name type="scientific">uncultured marine phage</name>
    <dbReference type="NCBI Taxonomy" id="707152"/>
    <lineage>
        <taxon>Viruses</taxon>
        <taxon>environmental samples</taxon>
    </lineage>
</organism>
<accession>A0A8D9CCM7</accession>